<evidence type="ECO:0000313" key="4">
    <source>
        <dbReference type="Proteomes" id="UP001171111"/>
    </source>
</evidence>
<evidence type="ECO:0000256" key="2">
    <source>
        <dbReference type="SAM" id="SignalP"/>
    </source>
</evidence>
<gene>
    <name evidence="3" type="ORF">Q2362_00840</name>
</gene>
<evidence type="ECO:0000256" key="1">
    <source>
        <dbReference type="ARBA" id="ARBA00007613"/>
    </source>
</evidence>
<accession>A0ABT8T5M4</accession>
<dbReference type="InterPro" id="IPR010131">
    <property type="entry name" value="MdtP/NodT-like"/>
</dbReference>
<dbReference type="Proteomes" id="UP001171111">
    <property type="component" value="Unassembled WGS sequence"/>
</dbReference>
<dbReference type="EMBL" id="JAULJQ010000001">
    <property type="protein sequence ID" value="MDO2408645.1"/>
    <property type="molecule type" value="Genomic_DNA"/>
</dbReference>
<evidence type="ECO:0000313" key="3">
    <source>
        <dbReference type="EMBL" id="MDO2408645.1"/>
    </source>
</evidence>
<dbReference type="SUPFAM" id="SSF56954">
    <property type="entry name" value="Outer membrane efflux proteins (OEP)"/>
    <property type="match status" value="1"/>
</dbReference>
<feature type="chain" id="PRO_5045565865" evidence="2">
    <location>
        <begin position="18"/>
        <end position="441"/>
    </location>
</feature>
<dbReference type="PANTHER" id="PTHR30203:SF32">
    <property type="entry name" value="CATION EFFLUX SYSTEM PROTEIN CUSC"/>
    <property type="match status" value="1"/>
</dbReference>
<comment type="caution">
    <text evidence="3">The sequence shown here is derived from an EMBL/GenBank/DDBJ whole genome shotgun (WGS) entry which is preliminary data.</text>
</comment>
<dbReference type="RefSeq" id="WP_302243376.1">
    <property type="nucleotide sequence ID" value="NZ_JAULJQ010000001.1"/>
</dbReference>
<proteinExistence type="inferred from homology"/>
<feature type="signal peptide" evidence="2">
    <location>
        <begin position="1"/>
        <end position="17"/>
    </location>
</feature>
<dbReference type="Gene3D" id="1.20.1600.10">
    <property type="entry name" value="Outer membrane efflux proteins (OEP)"/>
    <property type="match status" value="1"/>
</dbReference>
<name>A0ABT8T5M4_9BACT</name>
<sequence length="441" mass="49073">MKYIFLAFLAFFISACATLNYDPKDIKRDYNATWQYNFNIAELDSLITEALKNNEDLETASLNLYQAMLRANIALSDLAPTPSASTRASSNRDIKAGGASARSFTADVSLGWELDIFGRIYDGYESARFGAIASSLSLEDVRESLVNSVISAYFNILYLNEQKANLLLNYENMLKLHEIVKIKESLGREEPLALSLSAGNLLSLQNSLNNADKDLNASFENLKNLTRTQFLPSAKISEISLPKADLGTISAENNALNISWLSRLSSRPDVNMALAQLNAGFYDYKASQKDFLPRINLGGSLSSSSGKISDAYTFNLLSGNVSISLPFLNFYKLSQNLKISEAEFNKLRLNYEKTLANAVNEALRFASDYELDSQSLLNSENIITEREKILAIYEQKYSLGRAELKDLLSAQNDLLSAKNSLANMKYQVLRDLIGFYKASAY</sequence>
<dbReference type="PANTHER" id="PTHR30203">
    <property type="entry name" value="OUTER MEMBRANE CATION EFFLUX PROTEIN"/>
    <property type="match status" value="1"/>
</dbReference>
<dbReference type="Pfam" id="PF02321">
    <property type="entry name" value="OEP"/>
    <property type="match status" value="2"/>
</dbReference>
<dbReference type="PROSITE" id="PS51257">
    <property type="entry name" value="PROKAR_LIPOPROTEIN"/>
    <property type="match status" value="1"/>
</dbReference>
<reference evidence="3 4" key="1">
    <citation type="submission" date="2023-06" db="EMBL/GenBank/DDBJ databases">
        <title>Campylobacter magnum sp. nov., isolated from cecal contents of domestic pigs (Sus scrofa domesticus).</title>
        <authorList>
            <person name="Papic B."/>
            <person name="Gruntar I."/>
        </authorList>
    </citation>
    <scope>NUCLEOTIDE SEQUENCE [LARGE SCALE GENOMIC DNA]</scope>
    <source>
        <strain evidence="4">34484-21</strain>
    </source>
</reference>
<keyword evidence="2" id="KW-0732">Signal</keyword>
<comment type="similarity">
    <text evidence="1">Belongs to the outer membrane factor (OMF) (TC 1.B.17) family.</text>
</comment>
<keyword evidence="4" id="KW-1185">Reference proteome</keyword>
<protein>
    <submittedName>
        <fullName evidence="3">TolC family protein</fullName>
    </submittedName>
</protein>
<dbReference type="InterPro" id="IPR003423">
    <property type="entry name" value="OMP_efflux"/>
</dbReference>
<organism evidence="3 4">
    <name type="scientific">Campylobacter magnus</name>
    <dbReference type="NCBI Taxonomy" id="3026462"/>
    <lineage>
        <taxon>Bacteria</taxon>
        <taxon>Pseudomonadati</taxon>
        <taxon>Campylobacterota</taxon>
        <taxon>Epsilonproteobacteria</taxon>
        <taxon>Campylobacterales</taxon>
        <taxon>Campylobacteraceae</taxon>
        <taxon>Campylobacter</taxon>
    </lineage>
</organism>